<name>W6XND5_COCC2</name>
<protein>
    <submittedName>
        <fullName evidence="1">Uncharacterized protein</fullName>
    </submittedName>
</protein>
<sequence length="227" mass="26164">MDFSGIELHFRTPRLGFQVFHYSNDISNPHALPLAHNIGIFNTLEQAQDAAQTELAHVLEFHLNQGHVGRCFRDMNLSLRGLITAYVDSLNDTRQLVRRELILSEFHIVKVDVWDPSWAVEAQRAVLESNMQAHGAVMPTREPSTHKCPSEINSTYVQHDEERSPEWARSRIPLFARRDEWPLRRPGDPPYTVRTGFSPPKLIPCIRSVSEQLVKPQNSKLLRRNSW</sequence>
<evidence type="ECO:0000313" key="1">
    <source>
        <dbReference type="EMBL" id="EUC26760.1"/>
    </source>
</evidence>
<dbReference type="Proteomes" id="UP000053841">
    <property type="component" value="Unassembled WGS sequence"/>
</dbReference>
<evidence type="ECO:0000313" key="2">
    <source>
        <dbReference type="Proteomes" id="UP000053841"/>
    </source>
</evidence>
<dbReference type="EMBL" id="KI965151">
    <property type="protein sequence ID" value="EUC26760.1"/>
    <property type="molecule type" value="Genomic_DNA"/>
</dbReference>
<keyword evidence="2" id="KW-1185">Reference proteome</keyword>
<dbReference type="eggNOG" id="ENOG502TC78">
    <property type="taxonomic scope" value="Eukaryota"/>
</dbReference>
<dbReference type="RefSeq" id="XP_007718936.1">
    <property type="nucleotide sequence ID" value="XM_007720746.1"/>
</dbReference>
<accession>W6XND5</accession>
<dbReference type="KEGG" id="bze:COCCADRAFT_113456"/>
<dbReference type="AlphaFoldDB" id="W6XND5"/>
<proteinExistence type="predicted"/>
<gene>
    <name evidence="1" type="ORF">COCCADRAFT_113456</name>
</gene>
<reference evidence="1 2" key="1">
    <citation type="journal article" date="2013" name="PLoS Genet.">
        <title>Comparative genome structure, secondary metabolite, and effector coding capacity across Cochliobolus pathogens.</title>
        <authorList>
            <person name="Condon B.J."/>
            <person name="Leng Y."/>
            <person name="Wu D."/>
            <person name="Bushley K.E."/>
            <person name="Ohm R.A."/>
            <person name="Otillar R."/>
            <person name="Martin J."/>
            <person name="Schackwitz W."/>
            <person name="Grimwood J."/>
            <person name="MohdZainudin N."/>
            <person name="Xue C."/>
            <person name="Wang R."/>
            <person name="Manning V.A."/>
            <person name="Dhillon B."/>
            <person name="Tu Z.J."/>
            <person name="Steffenson B.J."/>
            <person name="Salamov A."/>
            <person name="Sun H."/>
            <person name="Lowry S."/>
            <person name="LaButti K."/>
            <person name="Han J."/>
            <person name="Copeland A."/>
            <person name="Lindquist E."/>
            <person name="Barry K."/>
            <person name="Schmutz J."/>
            <person name="Baker S.E."/>
            <person name="Ciuffetti L.M."/>
            <person name="Grigoriev I.V."/>
            <person name="Zhong S."/>
            <person name="Turgeon B.G."/>
        </authorList>
    </citation>
    <scope>NUCLEOTIDE SEQUENCE [LARGE SCALE GENOMIC DNA]</scope>
    <source>
        <strain evidence="1 2">26-R-13</strain>
    </source>
</reference>
<organism evidence="1 2">
    <name type="scientific">Cochliobolus carbonum (strain 26-R-13)</name>
    <name type="common">Maize leaf spot fungus</name>
    <name type="synonym">Bipolaris zeicola</name>
    <dbReference type="NCBI Taxonomy" id="930089"/>
    <lineage>
        <taxon>Eukaryota</taxon>
        <taxon>Fungi</taxon>
        <taxon>Dikarya</taxon>
        <taxon>Ascomycota</taxon>
        <taxon>Pezizomycotina</taxon>
        <taxon>Dothideomycetes</taxon>
        <taxon>Pleosporomycetidae</taxon>
        <taxon>Pleosporales</taxon>
        <taxon>Pleosporineae</taxon>
        <taxon>Pleosporaceae</taxon>
        <taxon>Bipolaris</taxon>
    </lineage>
</organism>
<dbReference type="OrthoDB" id="3683963at2759"/>
<dbReference type="HOGENOM" id="CLU_1255868_0_0_1"/>
<dbReference type="GeneID" id="19144638"/>